<evidence type="ECO:0000256" key="6">
    <source>
        <dbReference type="ARBA" id="ARBA00023136"/>
    </source>
</evidence>
<comment type="similarity">
    <text evidence="2">Belongs to the acyltransferase 3 family.</text>
</comment>
<dbReference type="PANTHER" id="PTHR40074:SF2">
    <property type="entry name" value="O-ACETYLTRANSFERASE WECH"/>
    <property type="match status" value="1"/>
</dbReference>
<feature type="transmembrane region" description="Helical" evidence="7">
    <location>
        <begin position="255"/>
        <end position="273"/>
    </location>
</feature>
<protein>
    <submittedName>
        <fullName evidence="9">Acyltransferase family protein</fullName>
    </submittedName>
</protein>
<gene>
    <name evidence="9" type="ORF">ACFPU1_00450</name>
</gene>
<comment type="subcellular location">
    <subcellularLocation>
        <location evidence="1">Cell membrane</location>
        <topology evidence="1">Multi-pass membrane protein</topology>
    </subcellularLocation>
</comment>
<feature type="transmembrane region" description="Helical" evidence="7">
    <location>
        <begin position="184"/>
        <end position="202"/>
    </location>
</feature>
<feature type="transmembrane region" description="Helical" evidence="7">
    <location>
        <begin position="155"/>
        <end position="172"/>
    </location>
</feature>
<evidence type="ECO:0000259" key="8">
    <source>
        <dbReference type="Pfam" id="PF01757"/>
    </source>
</evidence>
<feature type="transmembrane region" description="Helical" evidence="7">
    <location>
        <begin position="309"/>
        <end position="331"/>
    </location>
</feature>
<dbReference type="InterPro" id="IPR002656">
    <property type="entry name" value="Acyl_transf_3_dom"/>
</dbReference>
<name>A0ABW0YIQ4_9BACI</name>
<keyword evidence="9" id="KW-0012">Acyltransferase</keyword>
<reference evidence="10" key="1">
    <citation type="journal article" date="2019" name="Int. J. Syst. Evol. Microbiol.">
        <title>The Global Catalogue of Microorganisms (GCM) 10K type strain sequencing project: providing services to taxonomists for standard genome sequencing and annotation.</title>
        <authorList>
            <consortium name="The Broad Institute Genomics Platform"/>
            <consortium name="The Broad Institute Genome Sequencing Center for Infectious Disease"/>
            <person name="Wu L."/>
            <person name="Ma J."/>
        </authorList>
    </citation>
    <scope>NUCLEOTIDE SEQUENCE [LARGE SCALE GENOMIC DNA]</scope>
    <source>
        <strain evidence="10">CECT 7184</strain>
    </source>
</reference>
<evidence type="ECO:0000256" key="5">
    <source>
        <dbReference type="ARBA" id="ARBA00022989"/>
    </source>
</evidence>
<keyword evidence="3" id="KW-1003">Cell membrane</keyword>
<evidence type="ECO:0000256" key="1">
    <source>
        <dbReference type="ARBA" id="ARBA00004651"/>
    </source>
</evidence>
<evidence type="ECO:0000256" key="7">
    <source>
        <dbReference type="SAM" id="Phobius"/>
    </source>
</evidence>
<feature type="domain" description="Acyltransferase 3" evidence="8">
    <location>
        <begin position="12"/>
        <end position="327"/>
    </location>
</feature>
<feature type="transmembrane region" description="Helical" evidence="7">
    <location>
        <begin position="223"/>
        <end position="243"/>
    </location>
</feature>
<keyword evidence="4 7" id="KW-0812">Transmembrane</keyword>
<evidence type="ECO:0000256" key="3">
    <source>
        <dbReference type="ARBA" id="ARBA00022475"/>
    </source>
</evidence>
<evidence type="ECO:0000256" key="2">
    <source>
        <dbReference type="ARBA" id="ARBA00007400"/>
    </source>
</evidence>
<dbReference type="Pfam" id="PF01757">
    <property type="entry name" value="Acyl_transf_3"/>
    <property type="match status" value="1"/>
</dbReference>
<dbReference type="GO" id="GO:0016746">
    <property type="term" value="F:acyltransferase activity"/>
    <property type="evidence" value="ECO:0007669"/>
    <property type="project" value="UniProtKB-KW"/>
</dbReference>
<organism evidence="9 10">
    <name type="scientific">Thalassorhabdus alkalitolerans</name>
    <dbReference type="NCBI Taxonomy" id="2282697"/>
    <lineage>
        <taxon>Bacteria</taxon>
        <taxon>Bacillati</taxon>
        <taxon>Bacillota</taxon>
        <taxon>Bacilli</taxon>
        <taxon>Bacillales</taxon>
        <taxon>Bacillaceae</taxon>
        <taxon>Thalassorhabdus</taxon>
    </lineage>
</organism>
<dbReference type="RefSeq" id="WP_385937209.1">
    <property type="nucleotide sequence ID" value="NZ_JBHSOZ010000002.1"/>
</dbReference>
<keyword evidence="5 7" id="KW-1133">Transmembrane helix</keyword>
<comment type="caution">
    <text evidence="9">The sequence shown here is derived from an EMBL/GenBank/DDBJ whole genome shotgun (WGS) entry which is preliminary data.</text>
</comment>
<evidence type="ECO:0000313" key="9">
    <source>
        <dbReference type="EMBL" id="MFC5711242.1"/>
    </source>
</evidence>
<feature type="transmembrane region" description="Helical" evidence="7">
    <location>
        <begin position="90"/>
        <end position="113"/>
    </location>
</feature>
<accession>A0ABW0YIQ4</accession>
<keyword evidence="6 7" id="KW-0472">Membrane</keyword>
<evidence type="ECO:0000256" key="4">
    <source>
        <dbReference type="ARBA" id="ARBA00022692"/>
    </source>
</evidence>
<dbReference type="PANTHER" id="PTHR40074">
    <property type="entry name" value="O-ACETYLTRANSFERASE WECH"/>
    <property type="match status" value="1"/>
</dbReference>
<keyword evidence="9" id="KW-0808">Transferase</keyword>
<feature type="transmembrane region" description="Helical" evidence="7">
    <location>
        <begin position="12"/>
        <end position="29"/>
    </location>
</feature>
<evidence type="ECO:0000313" key="10">
    <source>
        <dbReference type="Proteomes" id="UP001596142"/>
    </source>
</evidence>
<feature type="transmembrane region" description="Helical" evidence="7">
    <location>
        <begin position="49"/>
        <end position="70"/>
    </location>
</feature>
<feature type="transmembrane region" description="Helical" evidence="7">
    <location>
        <begin position="285"/>
        <end position="303"/>
    </location>
</feature>
<proteinExistence type="inferred from homology"/>
<dbReference type="EMBL" id="JBHSOZ010000002">
    <property type="protein sequence ID" value="MFC5711242.1"/>
    <property type="molecule type" value="Genomic_DNA"/>
</dbReference>
<sequence length="359" mass="41366">MGLKNGSVINEIFWIRTLACLAVVLVHSVNTTLDNYEHSITQTEEYLLIALRFAAFFGTPAFIFISEVLLAHAYPNQVPKDFFKKRIKFLLVPFAFMAVVFALVLSDSFMGFWEEVLFNLFLGGYTGYFILIIFQFYLLHVLLTKHLRKWNPKKVLFWAFIINTAYLGLFHFTEPAAVPLGEYIWLRGHWVPFIGWIFYFVLGYYCGRNFELLKNKIQKHKKIIFIWPTAAFLAMVVLVRGDIIDVVSSKRIDNLVYTTGVIFFIILLTMKARKVPWFVSLISRHSFHIYLVHTLFLYYLPPIEGVNPLVYFLLAAVYCVLSSIITAKILLSLSSVSNLLIGKTIVTPQDLRKANQGTS</sequence>
<keyword evidence="10" id="KW-1185">Reference proteome</keyword>
<feature type="transmembrane region" description="Helical" evidence="7">
    <location>
        <begin position="125"/>
        <end position="143"/>
    </location>
</feature>
<dbReference type="Proteomes" id="UP001596142">
    <property type="component" value="Unassembled WGS sequence"/>
</dbReference>